<evidence type="ECO:0000256" key="1">
    <source>
        <dbReference type="ARBA" id="ARBA00004370"/>
    </source>
</evidence>
<reference evidence="8" key="1">
    <citation type="submission" date="2025-08" db="UniProtKB">
        <authorList>
            <consortium name="Ensembl"/>
        </authorList>
    </citation>
    <scope>IDENTIFICATION</scope>
</reference>
<dbReference type="InterPro" id="IPR013783">
    <property type="entry name" value="Ig-like_fold"/>
</dbReference>
<evidence type="ECO:0000256" key="3">
    <source>
        <dbReference type="ARBA" id="ARBA00023136"/>
    </source>
</evidence>
<evidence type="ECO:0000313" key="9">
    <source>
        <dbReference type="Proteomes" id="UP000694565"/>
    </source>
</evidence>
<dbReference type="Pfam" id="PF07686">
    <property type="entry name" value="V-set"/>
    <property type="match status" value="1"/>
</dbReference>
<reference evidence="8" key="2">
    <citation type="submission" date="2025-09" db="UniProtKB">
        <authorList>
            <consortium name="Ensembl"/>
        </authorList>
    </citation>
    <scope>IDENTIFICATION</scope>
</reference>
<comment type="subcellular location">
    <subcellularLocation>
        <location evidence="1">Membrane</location>
    </subcellularLocation>
</comment>
<feature type="chain" id="PRO_5034513418" description="Immunoglobulin domain-containing protein" evidence="6">
    <location>
        <begin position="17"/>
        <end position="260"/>
    </location>
</feature>
<dbReference type="Proteomes" id="UP000694565">
    <property type="component" value="Unplaced"/>
</dbReference>
<dbReference type="SUPFAM" id="SSF48726">
    <property type="entry name" value="Immunoglobulin"/>
    <property type="match status" value="1"/>
</dbReference>
<evidence type="ECO:0000259" key="7">
    <source>
        <dbReference type="SMART" id="SM00409"/>
    </source>
</evidence>
<dbReference type="AlphaFoldDB" id="A0A8C2Z3B8"/>
<dbReference type="Gene3D" id="2.60.40.10">
    <property type="entry name" value="Immunoglobulins"/>
    <property type="match status" value="1"/>
</dbReference>
<dbReference type="GO" id="GO:0005911">
    <property type="term" value="C:cell-cell junction"/>
    <property type="evidence" value="ECO:0007669"/>
    <property type="project" value="TreeGrafter"/>
</dbReference>
<keyword evidence="5" id="KW-0812">Transmembrane</keyword>
<evidence type="ECO:0000256" key="5">
    <source>
        <dbReference type="SAM" id="Phobius"/>
    </source>
</evidence>
<evidence type="ECO:0000256" key="6">
    <source>
        <dbReference type="SAM" id="SignalP"/>
    </source>
</evidence>
<name>A0A8C2Z3B8_CYCLU</name>
<dbReference type="GeneID" id="117747573"/>
<organism evidence="8 9">
    <name type="scientific">Cyclopterus lumpus</name>
    <name type="common">Lumpsucker</name>
    <dbReference type="NCBI Taxonomy" id="8103"/>
    <lineage>
        <taxon>Eukaryota</taxon>
        <taxon>Metazoa</taxon>
        <taxon>Chordata</taxon>
        <taxon>Craniata</taxon>
        <taxon>Vertebrata</taxon>
        <taxon>Euteleostomi</taxon>
        <taxon>Actinopterygii</taxon>
        <taxon>Neopterygii</taxon>
        <taxon>Teleostei</taxon>
        <taxon>Neoteleostei</taxon>
        <taxon>Acanthomorphata</taxon>
        <taxon>Eupercaria</taxon>
        <taxon>Perciformes</taxon>
        <taxon>Cottioidei</taxon>
        <taxon>Cottales</taxon>
        <taxon>Cyclopteridae</taxon>
        <taxon>Cyclopterus</taxon>
    </lineage>
</organism>
<dbReference type="RefSeq" id="XP_034412817.1">
    <property type="nucleotide sequence ID" value="XM_034556926.1"/>
</dbReference>
<sequence length="260" mass="29203">MTLQILLILSLHAALATSLREVSGYLGDKVTLPSAADASWKLSSITWSIFPNNTWIATCRDQKTNVERVDRYKRRLRLNTSTGDLTILHLTPEDDMVYTVDLTNTDKQYSVNKMKVTVRERLQKPIISSYLSKDEHCSWFLQCCSTDADVHLSWQDVPQTGTFSNMTTSNGNSADLSAFLQNTTNLVEITCTSRRKAEKASRVVTLMCYAEEPQPTLDPQVLPSTRERYSLVLLVGSILGASLTVSGLYIAMCVRRKRNI</sequence>
<accession>A0A8C2Z3B8</accession>
<protein>
    <recommendedName>
        <fullName evidence="7">Immunoglobulin domain-containing protein</fullName>
    </recommendedName>
</protein>
<keyword evidence="5" id="KW-1133">Transmembrane helix</keyword>
<feature type="transmembrane region" description="Helical" evidence="5">
    <location>
        <begin position="229"/>
        <end position="251"/>
    </location>
</feature>
<dbReference type="PANTHER" id="PTHR12080:SF59">
    <property type="entry name" value="HEPATIC AND GLIAL CELL ADHESION MOLECULE"/>
    <property type="match status" value="1"/>
</dbReference>
<dbReference type="GeneTree" id="ENSGT00940000172777"/>
<dbReference type="GO" id="GO:0016020">
    <property type="term" value="C:membrane"/>
    <property type="evidence" value="ECO:0007669"/>
    <property type="project" value="UniProtKB-SubCell"/>
</dbReference>
<dbReference type="InterPro" id="IPR036179">
    <property type="entry name" value="Ig-like_dom_sf"/>
</dbReference>
<proteinExistence type="predicted"/>
<dbReference type="InterPro" id="IPR013106">
    <property type="entry name" value="Ig_V-set"/>
</dbReference>
<dbReference type="KEGG" id="clum:117747573"/>
<dbReference type="InterPro" id="IPR003599">
    <property type="entry name" value="Ig_sub"/>
</dbReference>
<keyword evidence="3 5" id="KW-0472">Membrane</keyword>
<dbReference type="SMART" id="SM00409">
    <property type="entry name" value="IG"/>
    <property type="match status" value="1"/>
</dbReference>
<evidence type="ECO:0000256" key="4">
    <source>
        <dbReference type="ARBA" id="ARBA00023180"/>
    </source>
</evidence>
<keyword evidence="2 6" id="KW-0732">Signal</keyword>
<dbReference type="PANTHER" id="PTHR12080">
    <property type="entry name" value="SIGNALING LYMPHOCYTIC ACTIVATION MOLECULE"/>
    <property type="match status" value="1"/>
</dbReference>
<dbReference type="OrthoDB" id="8958824at2759"/>
<keyword evidence="4" id="KW-0325">Glycoprotein</keyword>
<dbReference type="Ensembl" id="ENSCLMT00005017646.1">
    <property type="protein sequence ID" value="ENSCLMP00005016650.1"/>
    <property type="gene ID" value="ENSCLMG00005008591.1"/>
</dbReference>
<feature type="domain" description="Immunoglobulin" evidence="7">
    <location>
        <begin position="19"/>
        <end position="119"/>
    </location>
</feature>
<dbReference type="InterPro" id="IPR015631">
    <property type="entry name" value="CD2/SLAM_rcpt"/>
</dbReference>
<gene>
    <name evidence="8" type="primary">si:cabz01074946.1</name>
</gene>
<evidence type="ECO:0000256" key="2">
    <source>
        <dbReference type="ARBA" id="ARBA00022729"/>
    </source>
</evidence>
<feature type="signal peptide" evidence="6">
    <location>
        <begin position="1"/>
        <end position="16"/>
    </location>
</feature>
<evidence type="ECO:0000313" key="8">
    <source>
        <dbReference type="Ensembl" id="ENSCLMP00005016650.1"/>
    </source>
</evidence>
<keyword evidence="9" id="KW-1185">Reference proteome</keyword>